<comment type="caution">
    <text evidence="13">The sequence shown here is derived from an EMBL/GenBank/DDBJ whole genome shotgun (WGS) entry which is preliminary data.</text>
</comment>
<feature type="transmembrane region" description="Helical" evidence="12">
    <location>
        <begin position="248"/>
        <end position="268"/>
    </location>
</feature>
<dbReference type="Proteomes" id="UP000779508">
    <property type="component" value="Unassembled WGS sequence"/>
</dbReference>
<protein>
    <recommendedName>
        <fullName evidence="2 12">Flagellar biosynthetic protein FliP</fullName>
    </recommendedName>
</protein>
<keyword evidence="6 12" id="KW-1005">Bacterial flagellum biogenesis</keyword>
<proteinExistence type="inferred from homology"/>
<evidence type="ECO:0000313" key="14">
    <source>
        <dbReference type="Proteomes" id="UP000779508"/>
    </source>
</evidence>
<evidence type="ECO:0000256" key="4">
    <source>
        <dbReference type="ARBA" id="ARBA00022475"/>
    </source>
</evidence>
<keyword evidence="14" id="KW-1185">Reference proteome</keyword>
<keyword evidence="8 12" id="KW-1133">Transmembrane helix</keyword>
<feature type="transmembrane region" description="Helical" evidence="12">
    <location>
        <begin position="212"/>
        <end position="236"/>
    </location>
</feature>
<evidence type="ECO:0000256" key="3">
    <source>
        <dbReference type="ARBA" id="ARBA00022448"/>
    </source>
</evidence>
<keyword evidence="7 12" id="KW-0653">Protein transport</keyword>
<evidence type="ECO:0000256" key="5">
    <source>
        <dbReference type="ARBA" id="ARBA00022692"/>
    </source>
</evidence>
<sequence>MKNLNCKFKQIINMKNKNIILLCLIIVSFFLLGSTRAFAQTNISIPNVQLNIDGASSPEETASSLQLLGLLTVLSLAPAILIMVTSFTRIIIVLSFLRNAIATQQTPPTQVLIGLALFLTFFIMSPIASEINQNALQPYLNEEITQSEAIEEAMEPLRQFMFRQTRENDIALFLEASGTELSSDPQLDDIPTTSLIPAFIISELKTAFQMGFVLFIPFIVLDMVVSSALMSMGMMMLPPAMISLPFKLLLFVMVDGWNVLIKSLLLSFK</sequence>
<keyword evidence="13" id="KW-0282">Flagellum</keyword>
<keyword evidence="13" id="KW-0966">Cell projection</keyword>
<keyword evidence="13" id="KW-0969">Cilium</keyword>
<evidence type="ECO:0000256" key="11">
    <source>
        <dbReference type="ARBA" id="ARBA00023225"/>
    </source>
</evidence>
<feature type="transmembrane region" description="Helical" evidence="12">
    <location>
        <begin position="67"/>
        <end position="97"/>
    </location>
</feature>
<dbReference type="NCBIfam" id="NF009438">
    <property type="entry name" value="PRK12797.1"/>
    <property type="match status" value="1"/>
</dbReference>
<evidence type="ECO:0000256" key="8">
    <source>
        <dbReference type="ARBA" id="ARBA00022989"/>
    </source>
</evidence>
<keyword evidence="3 12" id="KW-0813">Transport</keyword>
<dbReference type="InterPro" id="IPR005837">
    <property type="entry name" value="FliP"/>
</dbReference>
<dbReference type="PANTHER" id="PTHR30587:SF0">
    <property type="entry name" value="FLAGELLAR BIOSYNTHETIC PROTEIN FLIP"/>
    <property type="match status" value="1"/>
</dbReference>
<comment type="subcellular location">
    <subcellularLocation>
        <location evidence="12">Cell membrane</location>
        <topology evidence="12">Multi-pass membrane protein</topology>
    </subcellularLocation>
    <subcellularLocation>
        <location evidence="12">Bacterial flagellum basal body</location>
    </subcellularLocation>
</comment>
<keyword evidence="11 12" id="KW-1006">Bacterial flagellum protein export</keyword>
<gene>
    <name evidence="12 13" type="primary">fliP</name>
    <name evidence="13" type="ORF">KQI88_13485</name>
</gene>
<dbReference type="PANTHER" id="PTHR30587">
    <property type="entry name" value="FLAGELLAR BIOSYNTHETIC PROTEIN FLIP"/>
    <property type="match status" value="1"/>
</dbReference>
<keyword evidence="5 12" id="KW-0812">Transmembrane</keyword>
<dbReference type="PROSITE" id="PS01061">
    <property type="entry name" value="FLIP_2"/>
    <property type="match status" value="1"/>
</dbReference>
<evidence type="ECO:0000256" key="7">
    <source>
        <dbReference type="ARBA" id="ARBA00022927"/>
    </source>
</evidence>
<evidence type="ECO:0000313" key="13">
    <source>
        <dbReference type="EMBL" id="MBU5677429.1"/>
    </source>
</evidence>
<evidence type="ECO:0000256" key="2">
    <source>
        <dbReference type="ARBA" id="ARBA00021714"/>
    </source>
</evidence>
<dbReference type="InterPro" id="IPR005838">
    <property type="entry name" value="T3SS_IM_P"/>
</dbReference>
<dbReference type="EMBL" id="JAHLQK010000005">
    <property type="protein sequence ID" value="MBU5677429.1"/>
    <property type="molecule type" value="Genomic_DNA"/>
</dbReference>
<keyword evidence="9 12" id="KW-0472">Membrane</keyword>
<dbReference type="Pfam" id="PF00813">
    <property type="entry name" value="FliP"/>
    <property type="match status" value="1"/>
</dbReference>
<dbReference type="RefSeq" id="WP_216418168.1">
    <property type="nucleotide sequence ID" value="NZ_JAHLQK010000005.1"/>
</dbReference>
<name>A0ABS6G4X7_9FIRM</name>
<evidence type="ECO:0000256" key="9">
    <source>
        <dbReference type="ARBA" id="ARBA00023136"/>
    </source>
</evidence>
<evidence type="ECO:0000256" key="6">
    <source>
        <dbReference type="ARBA" id="ARBA00022795"/>
    </source>
</evidence>
<feature type="transmembrane region" description="Helical" evidence="12">
    <location>
        <begin position="109"/>
        <end position="128"/>
    </location>
</feature>
<evidence type="ECO:0000256" key="12">
    <source>
        <dbReference type="RuleBase" id="RU362069"/>
    </source>
</evidence>
<dbReference type="PROSITE" id="PS01060">
    <property type="entry name" value="FLIP_1"/>
    <property type="match status" value="1"/>
</dbReference>
<reference evidence="13 14" key="1">
    <citation type="submission" date="2021-06" db="EMBL/GenBank/DDBJ databases">
        <authorList>
            <person name="Sun Q."/>
            <person name="Li D."/>
        </authorList>
    </citation>
    <scope>NUCLEOTIDE SEQUENCE [LARGE SCALE GENOMIC DNA]</scope>
    <source>
        <strain evidence="13 14">MSJ-5</strain>
    </source>
</reference>
<comment type="function">
    <text evidence="12">Plays a role in the flagellum-specific transport system.</text>
</comment>
<dbReference type="NCBIfam" id="TIGR01103">
    <property type="entry name" value="fliP"/>
    <property type="match status" value="1"/>
</dbReference>
<keyword evidence="10" id="KW-0975">Bacterial flagellum</keyword>
<accession>A0ABS6G4X7</accession>
<evidence type="ECO:0000256" key="1">
    <source>
        <dbReference type="ARBA" id="ARBA00006257"/>
    </source>
</evidence>
<keyword evidence="4 12" id="KW-1003">Cell membrane</keyword>
<evidence type="ECO:0000256" key="10">
    <source>
        <dbReference type="ARBA" id="ARBA00023143"/>
    </source>
</evidence>
<organism evidence="13 14">
    <name type="scientific">Alkaliphilus flagellatus</name>
    <dbReference type="NCBI Taxonomy" id="2841507"/>
    <lineage>
        <taxon>Bacteria</taxon>
        <taxon>Bacillati</taxon>
        <taxon>Bacillota</taxon>
        <taxon>Clostridia</taxon>
        <taxon>Peptostreptococcales</taxon>
        <taxon>Natronincolaceae</taxon>
        <taxon>Alkaliphilus</taxon>
    </lineage>
</organism>
<comment type="similarity">
    <text evidence="1 12">Belongs to the FliP/MopC/SpaP family.</text>
</comment>